<evidence type="ECO:0000256" key="2">
    <source>
        <dbReference type="ARBA" id="ARBA00023015"/>
    </source>
</evidence>
<name>A0A834YHX5_TETSI</name>
<dbReference type="InterPro" id="IPR016177">
    <property type="entry name" value="DNA-bd_dom_sf"/>
</dbReference>
<sequence>MDTFSQYSDPLPCGSDFRHFNSPETSSTSDEEVLLALNIPKRRAGRKKFRETRHPIYRGVRWRNFDKWVSEVREPNKKSRIWLGTFPTAVMSARAHDVAVLALRGKSACLNFADSIWRLPLSFSADARDIQKAAAEAAEAFRPLKSDGVSSSSSSSSDDDVRPENETVSPENETVSPENVFYMDGEAVFGMPGLLAYMAEGLLLSPPPCMGKGCDWDYVESEAELSLWSYSI</sequence>
<dbReference type="CDD" id="cd00018">
    <property type="entry name" value="AP2"/>
    <property type="match status" value="1"/>
</dbReference>
<dbReference type="GO" id="GO:0003677">
    <property type="term" value="F:DNA binding"/>
    <property type="evidence" value="ECO:0007669"/>
    <property type="project" value="UniProtKB-KW"/>
</dbReference>
<comment type="subcellular location">
    <subcellularLocation>
        <location evidence="1">Nucleus</location>
    </subcellularLocation>
</comment>
<dbReference type="InterPro" id="IPR001471">
    <property type="entry name" value="AP2/ERF_dom"/>
</dbReference>
<dbReference type="PROSITE" id="PS51032">
    <property type="entry name" value="AP2_ERF"/>
    <property type="match status" value="1"/>
</dbReference>
<feature type="domain" description="AP2/ERF" evidence="9">
    <location>
        <begin position="56"/>
        <end position="113"/>
    </location>
</feature>
<evidence type="ECO:0000256" key="3">
    <source>
        <dbReference type="ARBA" id="ARBA00023125"/>
    </source>
</evidence>
<dbReference type="Gene3D" id="3.30.730.10">
    <property type="entry name" value="AP2/ERF domain"/>
    <property type="match status" value="1"/>
</dbReference>
<dbReference type="GO" id="GO:0003700">
    <property type="term" value="F:DNA-binding transcription factor activity"/>
    <property type="evidence" value="ECO:0007669"/>
    <property type="project" value="InterPro"/>
</dbReference>
<accession>A0A834YHX5</accession>
<organism evidence="10 11">
    <name type="scientific">Tetracentron sinense</name>
    <name type="common">Spur-leaf</name>
    <dbReference type="NCBI Taxonomy" id="13715"/>
    <lineage>
        <taxon>Eukaryota</taxon>
        <taxon>Viridiplantae</taxon>
        <taxon>Streptophyta</taxon>
        <taxon>Embryophyta</taxon>
        <taxon>Tracheophyta</taxon>
        <taxon>Spermatophyta</taxon>
        <taxon>Magnoliopsida</taxon>
        <taxon>Trochodendrales</taxon>
        <taxon>Trochodendraceae</taxon>
        <taxon>Tetracentron</taxon>
    </lineage>
</organism>
<dbReference type="AlphaFoldDB" id="A0A834YHX5"/>
<dbReference type="PRINTS" id="PR00367">
    <property type="entry name" value="ETHRSPELEMNT"/>
</dbReference>
<evidence type="ECO:0000256" key="1">
    <source>
        <dbReference type="ARBA" id="ARBA00004123"/>
    </source>
</evidence>
<dbReference type="SMART" id="SM00380">
    <property type="entry name" value="AP2"/>
    <property type="match status" value="1"/>
</dbReference>
<evidence type="ECO:0000313" key="10">
    <source>
        <dbReference type="EMBL" id="KAF8380660.1"/>
    </source>
</evidence>
<feature type="region of interest" description="Disordered" evidence="8">
    <location>
        <begin position="145"/>
        <end position="176"/>
    </location>
</feature>
<proteinExistence type="inferred from homology"/>
<dbReference type="FunFam" id="3.30.730.10:FF:000001">
    <property type="entry name" value="Ethylene-responsive transcription factor 2"/>
    <property type="match status" value="1"/>
</dbReference>
<reference evidence="10 11" key="1">
    <citation type="submission" date="2020-04" db="EMBL/GenBank/DDBJ databases">
        <title>Plant Genome Project.</title>
        <authorList>
            <person name="Zhang R.-G."/>
        </authorList>
    </citation>
    <scope>NUCLEOTIDE SEQUENCE [LARGE SCALE GENOMIC DNA]</scope>
    <source>
        <strain evidence="10">YNK0</strain>
        <tissue evidence="10">Leaf</tissue>
    </source>
</reference>
<feature type="compositionally biased region" description="Polar residues" evidence="8">
    <location>
        <begin position="166"/>
        <end position="176"/>
    </location>
</feature>
<comment type="similarity">
    <text evidence="7">Belongs to the AP2/ERF transcription factor family. ERF subfamily.</text>
</comment>
<dbReference type="PANTHER" id="PTHR31839:SF2">
    <property type="entry name" value="DEHYDRATION-RESPONSIVE ELEMENT-BINDING PROTEIN 1D"/>
    <property type="match status" value="1"/>
</dbReference>
<keyword evidence="2" id="KW-0805">Transcription regulation</keyword>
<dbReference type="InterPro" id="IPR036955">
    <property type="entry name" value="AP2/ERF_dom_sf"/>
</dbReference>
<keyword evidence="11" id="KW-1185">Reference proteome</keyword>
<keyword evidence="4" id="KW-0010">Activator</keyword>
<dbReference type="InterPro" id="IPR045277">
    <property type="entry name" value="DRE1A-I"/>
</dbReference>
<dbReference type="OMA" id="PENNMYF"/>
<keyword evidence="5" id="KW-0804">Transcription</keyword>
<evidence type="ECO:0000256" key="8">
    <source>
        <dbReference type="SAM" id="MobiDB-lite"/>
    </source>
</evidence>
<comment type="caution">
    <text evidence="10">The sequence shown here is derived from an EMBL/GenBank/DDBJ whole genome shotgun (WGS) entry which is preliminary data.</text>
</comment>
<dbReference type="GO" id="GO:0005634">
    <property type="term" value="C:nucleus"/>
    <property type="evidence" value="ECO:0007669"/>
    <property type="project" value="UniProtKB-SubCell"/>
</dbReference>
<protein>
    <recommendedName>
        <fullName evidence="9">AP2/ERF domain-containing protein</fullName>
    </recommendedName>
</protein>
<dbReference type="SUPFAM" id="SSF54171">
    <property type="entry name" value="DNA-binding domain"/>
    <property type="match status" value="1"/>
</dbReference>
<evidence type="ECO:0000256" key="6">
    <source>
        <dbReference type="ARBA" id="ARBA00023242"/>
    </source>
</evidence>
<evidence type="ECO:0000256" key="5">
    <source>
        <dbReference type="ARBA" id="ARBA00023163"/>
    </source>
</evidence>
<gene>
    <name evidence="10" type="ORF">HHK36_028150</name>
</gene>
<dbReference type="EMBL" id="JABCRI010000021">
    <property type="protein sequence ID" value="KAF8380660.1"/>
    <property type="molecule type" value="Genomic_DNA"/>
</dbReference>
<feature type="compositionally biased region" description="Low complexity" evidence="8">
    <location>
        <begin position="145"/>
        <end position="156"/>
    </location>
</feature>
<evidence type="ECO:0000313" key="11">
    <source>
        <dbReference type="Proteomes" id="UP000655225"/>
    </source>
</evidence>
<dbReference type="OrthoDB" id="676764at2759"/>
<dbReference type="Pfam" id="PF00847">
    <property type="entry name" value="AP2"/>
    <property type="match status" value="1"/>
</dbReference>
<evidence type="ECO:0000259" key="9">
    <source>
        <dbReference type="PROSITE" id="PS51032"/>
    </source>
</evidence>
<dbReference type="PANTHER" id="PTHR31839">
    <property type="entry name" value="DEHYDRATION-RESPONSIVE ELEMENT-BINDING PROTEIN 1D"/>
    <property type="match status" value="1"/>
</dbReference>
<keyword evidence="3" id="KW-0238">DNA-binding</keyword>
<evidence type="ECO:0000256" key="7">
    <source>
        <dbReference type="ARBA" id="ARBA00024343"/>
    </source>
</evidence>
<keyword evidence="6" id="KW-0539">Nucleus</keyword>
<dbReference type="Proteomes" id="UP000655225">
    <property type="component" value="Unassembled WGS sequence"/>
</dbReference>
<evidence type="ECO:0000256" key="4">
    <source>
        <dbReference type="ARBA" id="ARBA00023159"/>
    </source>
</evidence>